<gene>
    <name evidence="1" type="ORF">CJ030_MR6G004360</name>
</gene>
<dbReference type="Proteomes" id="UP000516437">
    <property type="component" value="Chromosome 6"/>
</dbReference>
<name>A0A6A1VDF4_9ROSI</name>
<dbReference type="EMBL" id="RXIC02000024">
    <property type="protein sequence ID" value="KAB1209878.1"/>
    <property type="molecule type" value="Genomic_DNA"/>
</dbReference>
<protein>
    <submittedName>
        <fullName evidence="1">Uncharacterized protein</fullName>
    </submittedName>
</protein>
<dbReference type="InterPro" id="IPR035073">
    <property type="entry name" value="At2g17340_3_helix_bundle"/>
</dbReference>
<proteinExistence type="predicted"/>
<dbReference type="OrthoDB" id="498611at2759"/>
<sequence>MESASEMVPFPLLTTPIESNYRACTIPYRFPSDNPRKPTPSELVWIDLFANSIPSFKKRAESDPTVPDASSKAEIFAQRLSWVLVKFNIEWADYETIAGLQVSYSFLSGRTGDYKCLMEAIVRSLANLLSLSLGSINGIGLNLLCHAMWC</sequence>
<dbReference type="AlphaFoldDB" id="A0A6A1VDF4"/>
<dbReference type="FunFam" id="1.20.1700.10:FF:000003">
    <property type="entry name" value="Pantothenate kinase 4"/>
    <property type="match status" value="1"/>
</dbReference>
<reference evidence="1 2" key="1">
    <citation type="journal article" date="2019" name="Plant Biotechnol. J.">
        <title>The red bayberry genome and genetic basis of sex determination.</title>
        <authorList>
            <person name="Jia H.M."/>
            <person name="Jia H.J."/>
            <person name="Cai Q.L."/>
            <person name="Wang Y."/>
            <person name="Zhao H.B."/>
            <person name="Yang W.F."/>
            <person name="Wang G.Y."/>
            <person name="Li Y.H."/>
            <person name="Zhan D.L."/>
            <person name="Shen Y.T."/>
            <person name="Niu Q.F."/>
            <person name="Chang L."/>
            <person name="Qiu J."/>
            <person name="Zhao L."/>
            <person name="Xie H.B."/>
            <person name="Fu W.Y."/>
            <person name="Jin J."/>
            <person name="Li X.W."/>
            <person name="Jiao Y."/>
            <person name="Zhou C.C."/>
            <person name="Tu T."/>
            <person name="Chai C.Y."/>
            <person name="Gao J.L."/>
            <person name="Fan L.J."/>
            <person name="van de Weg E."/>
            <person name="Wang J.Y."/>
            <person name="Gao Z.S."/>
        </authorList>
    </citation>
    <scope>NUCLEOTIDE SEQUENCE [LARGE SCALE GENOMIC DNA]</scope>
    <source>
        <tissue evidence="1">Leaves</tissue>
    </source>
</reference>
<organism evidence="1 2">
    <name type="scientific">Morella rubra</name>
    <name type="common">Chinese bayberry</name>
    <dbReference type="NCBI Taxonomy" id="262757"/>
    <lineage>
        <taxon>Eukaryota</taxon>
        <taxon>Viridiplantae</taxon>
        <taxon>Streptophyta</taxon>
        <taxon>Embryophyta</taxon>
        <taxon>Tracheophyta</taxon>
        <taxon>Spermatophyta</taxon>
        <taxon>Magnoliopsida</taxon>
        <taxon>eudicotyledons</taxon>
        <taxon>Gunneridae</taxon>
        <taxon>Pentapetalae</taxon>
        <taxon>rosids</taxon>
        <taxon>fabids</taxon>
        <taxon>Fagales</taxon>
        <taxon>Myricaceae</taxon>
        <taxon>Morella</taxon>
    </lineage>
</organism>
<dbReference type="InterPro" id="IPR036075">
    <property type="entry name" value="ARMT-1-like_metal-bd_sf"/>
</dbReference>
<keyword evidence="2" id="KW-1185">Reference proteome</keyword>
<comment type="caution">
    <text evidence="1">The sequence shown here is derived from an EMBL/GenBank/DDBJ whole genome shotgun (WGS) entry which is preliminary data.</text>
</comment>
<dbReference type="SUPFAM" id="SSF111321">
    <property type="entry name" value="AF1104-like"/>
    <property type="match status" value="1"/>
</dbReference>
<evidence type="ECO:0000313" key="2">
    <source>
        <dbReference type="Proteomes" id="UP000516437"/>
    </source>
</evidence>
<accession>A0A6A1VDF4</accession>
<dbReference type="Gene3D" id="1.20.1700.10">
    <property type="entry name" value="AF1104-like"/>
    <property type="match status" value="1"/>
</dbReference>
<evidence type="ECO:0000313" key="1">
    <source>
        <dbReference type="EMBL" id="KAB1209878.1"/>
    </source>
</evidence>